<evidence type="ECO:0000313" key="2">
    <source>
        <dbReference type="Proteomes" id="UP000249185"/>
    </source>
</evidence>
<gene>
    <name evidence="1" type="ORF">DI556_13510</name>
</gene>
<dbReference type="AlphaFoldDB" id="A0A2W5PVL0"/>
<name>A0A2W5PVL0_RHOSU</name>
<dbReference type="EMBL" id="QFPW01000010">
    <property type="protein sequence ID" value="PZQ48827.1"/>
    <property type="molecule type" value="Genomic_DNA"/>
</dbReference>
<protein>
    <submittedName>
        <fullName evidence="1">Uncharacterized protein</fullName>
    </submittedName>
</protein>
<organism evidence="1 2">
    <name type="scientific">Rhodovulum sulfidophilum</name>
    <name type="common">Rhodobacter sulfidophilus</name>
    <dbReference type="NCBI Taxonomy" id="35806"/>
    <lineage>
        <taxon>Bacteria</taxon>
        <taxon>Pseudomonadati</taxon>
        <taxon>Pseudomonadota</taxon>
        <taxon>Alphaproteobacteria</taxon>
        <taxon>Rhodobacterales</taxon>
        <taxon>Paracoccaceae</taxon>
        <taxon>Rhodovulum</taxon>
    </lineage>
</organism>
<reference evidence="1 2" key="1">
    <citation type="submission" date="2017-08" db="EMBL/GenBank/DDBJ databases">
        <title>Infants hospitalized years apart are colonized by the same room-sourced microbial strains.</title>
        <authorList>
            <person name="Brooks B."/>
            <person name="Olm M.R."/>
            <person name="Firek B.A."/>
            <person name="Baker R."/>
            <person name="Thomas B.C."/>
            <person name="Morowitz M.J."/>
            <person name="Banfield J.F."/>
        </authorList>
    </citation>
    <scope>NUCLEOTIDE SEQUENCE [LARGE SCALE GENOMIC DNA]</scope>
    <source>
        <strain evidence="1">S2_005_002_R2_34</strain>
    </source>
</reference>
<dbReference type="Proteomes" id="UP000249185">
    <property type="component" value="Unassembled WGS sequence"/>
</dbReference>
<comment type="caution">
    <text evidence="1">The sequence shown here is derived from an EMBL/GenBank/DDBJ whole genome shotgun (WGS) entry which is preliminary data.</text>
</comment>
<sequence>MTTLDALRAQLRATNEFHGGNAVYALPLLDAIETEAKRSADYAALLERWLREGGTRLLRDQLCPPVRSERVTLEARRNGFAYPWTQCWTALDTARHRVRLIPRDL</sequence>
<accession>A0A2W5PVL0</accession>
<evidence type="ECO:0000313" key="1">
    <source>
        <dbReference type="EMBL" id="PZQ48827.1"/>
    </source>
</evidence>
<proteinExistence type="predicted"/>